<dbReference type="CDD" id="cd17535">
    <property type="entry name" value="REC_NarL-like"/>
    <property type="match status" value="1"/>
</dbReference>
<dbReference type="EMBL" id="ABOX02000013">
    <property type="protein sequence ID" value="EEF60955.1"/>
    <property type="molecule type" value="Genomic_DNA"/>
</dbReference>
<dbReference type="PROSITE" id="PS50043">
    <property type="entry name" value="HTH_LUXR_2"/>
    <property type="match status" value="1"/>
</dbReference>
<dbReference type="SMART" id="SM00448">
    <property type="entry name" value="REC"/>
    <property type="match status" value="1"/>
</dbReference>
<dbReference type="InterPro" id="IPR058245">
    <property type="entry name" value="NreC/VraR/RcsB-like_REC"/>
</dbReference>
<feature type="domain" description="Response regulatory" evidence="5">
    <location>
        <begin position="18"/>
        <end position="134"/>
    </location>
</feature>
<evidence type="ECO:0000313" key="7">
    <source>
        <dbReference type="Proteomes" id="UP000003688"/>
    </source>
</evidence>
<dbReference type="PRINTS" id="PR00038">
    <property type="entry name" value="HTHLUXR"/>
</dbReference>
<feature type="domain" description="HTH luxR-type" evidence="4">
    <location>
        <begin position="158"/>
        <end position="223"/>
    </location>
</feature>
<dbReference type="Pfam" id="PF00072">
    <property type="entry name" value="Response_reg"/>
    <property type="match status" value="1"/>
</dbReference>
<evidence type="ECO:0000259" key="5">
    <source>
        <dbReference type="PROSITE" id="PS50110"/>
    </source>
</evidence>
<dbReference type="PROSITE" id="PS50110">
    <property type="entry name" value="RESPONSE_REGULATORY"/>
    <property type="match status" value="1"/>
</dbReference>
<dbReference type="Proteomes" id="UP000003688">
    <property type="component" value="Unassembled WGS sequence"/>
</dbReference>
<dbReference type="STRING" id="320771.Cflav_PD4124"/>
<dbReference type="Pfam" id="PF00196">
    <property type="entry name" value="GerE"/>
    <property type="match status" value="1"/>
</dbReference>
<feature type="modified residue" description="4-aspartylphosphate" evidence="3">
    <location>
        <position position="69"/>
    </location>
</feature>
<keyword evidence="1 3" id="KW-0597">Phosphoprotein</keyword>
<dbReference type="AlphaFoldDB" id="B9XH34"/>
<proteinExistence type="predicted"/>
<dbReference type="GO" id="GO:0006355">
    <property type="term" value="P:regulation of DNA-templated transcription"/>
    <property type="evidence" value="ECO:0007669"/>
    <property type="project" value="InterPro"/>
</dbReference>
<evidence type="ECO:0000313" key="6">
    <source>
        <dbReference type="EMBL" id="EEF60955.1"/>
    </source>
</evidence>
<dbReference type="Gene3D" id="3.40.50.2300">
    <property type="match status" value="1"/>
</dbReference>
<dbReference type="InterPro" id="IPR016032">
    <property type="entry name" value="Sig_transdc_resp-reg_C-effctor"/>
</dbReference>
<evidence type="ECO:0000259" key="4">
    <source>
        <dbReference type="PROSITE" id="PS50043"/>
    </source>
</evidence>
<protein>
    <submittedName>
        <fullName evidence="6">Two component transcriptional regulator, LuxR family</fullName>
    </submittedName>
</protein>
<dbReference type="SUPFAM" id="SSF52172">
    <property type="entry name" value="CheY-like"/>
    <property type="match status" value="1"/>
</dbReference>
<evidence type="ECO:0000256" key="1">
    <source>
        <dbReference type="ARBA" id="ARBA00022553"/>
    </source>
</evidence>
<dbReference type="GO" id="GO:0003677">
    <property type="term" value="F:DNA binding"/>
    <property type="evidence" value="ECO:0007669"/>
    <property type="project" value="UniProtKB-KW"/>
</dbReference>
<dbReference type="SUPFAM" id="SSF46894">
    <property type="entry name" value="C-terminal effector domain of the bipartite response regulators"/>
    <property type="match status" value="1"/>
</dbReference>
<dbReference type="InterPro" id="IPR039420">
    <property type="entry name" value="WalR-like"/>
</dbReference>
<comment type="caution">
    <text evidence="6">The sequence shown here is derived from an EMBL/GenBank/DDBJ whole genome shotgun (WGS) entry which is preliminary data.</text>
</comment>
<dbReference type="SMART" id="SM00421">
    <property type="entry name" value="HTH_LUXR"/>
    <property type="match status" value="1"/>
</dbReference>
<name>B9XH34_PEDPL</name>
<dbReference type="InterPro" id="IPR001789">
    <property type="entry name" value="Sig_transdc_resp-reg_receiver"/>
</dbReference>
<keyword evidence="7" id="KW-1185">Reference proteome</keyword>
<reference evidence="6 7" key="1">
    <citation type="journal article" date="2011" name="J. Bacteriol.">
        <title>Genome sequence of 'Pedosphaera parvula' Ellin514, an aerobic Verrucomicrobial isolate from pasture soil.</title>
        <authorList>
            <person name="Kant R."/>
            <person name="van Passel M.W."/>
            <person name="Sangwan P."/>
            <person name="Palva A."/>
            <person name="Lucas S."/>
            <person name="Copeland A."/>
            <person name="Lapidus A."/>
            <person name="Glavina Del Rio T."/>
            <person name="Dalin E."/>
            <person name="Tice H."/>
            <person name="Bruce D."/>
            <person name="Goodwin L."/>
            <person name="Pitluck S."/>
            <person name="Chertkov O."/>
            <person name="Larimer F.W."/>
            <person name="Land M.L."/>
            <person name="Hauser L."/>
            <person name="Brettin T.S."/>
            <person name="Detter J.C."/>
            <person name="Han S."/>
            <person name="de Vos W.M."/>
            <person name="Janssen P.H."/>
            <person name="Smidt H."/>
        </authorList>
    </citation>
    <scope>NUCLEOTIDE SEQUENCE [LARGE SCALE GENOMIC DNA]</scope>
    <source>
        <strain evidence="6 7">Ellin514</strain>
    </source>
</reference>
<dbReference type="InterPro" id="IPR011006">
    <property type="entry name" value="CheY-like_superfamily"/>
</dbReference>
<gene>
    <name evidence="6" type="ORF">Cflav_PD4124</name>
</gene>
<organism evidence="6 7">
    <name type="scientific">Pedosphaera parvula (strain Ellin514)</name>
    <dbReference type="NCBI Taxonomy" id="320771"/>
    <lineage>
        <taxon>Bacteria</taxon>
        <taxon>Pseudomonadati</taxon>
        <taxon>Verrucomicrobiota</taxon>
        <taxon>Pedosphaerae</taxon>
        <taxon>Pedosphaerales</taxon>
        <taxon>Pedosphaeraceae</taxon>
        <taxon>Pedosphaera</taxon>
    </lineage>
</organism>
<dbReference type="InterPro" id="IPR000792">
    <property type="entry name" value="Tscrpt_reg_LuxR_C"/>
</dbReference>
<dbReference type="CDD" id="cd06170">
    <property type="entry name" value="LuxR_C_like"/>
    <property type="match status" value="1"/>
</dbReference>
<evidence type="ECO:0000256" key="2">
    <source>
        <dbReference type="ARBA" id="ARBA00023125"/>
    </source>
</evidence>
<sequence length="226" mass="24779">MLTESTRLLPEHADVSTKIAIVEDNATLRQYLAEFVAGAPGNRCVCACGSAEEALVKIPSLNPDVVLMDIHLPGESGIVCTARLREKLPNLQVIMLTVYKDTKMIFQALKAGACGYVLKRSDDKEILEAIAEVRAGGAPMTSEIARMVVRSFIADTPEKDETGQLSGREQEILALLAEGLSNKEIGSKLNISFTTVRTHLMHIYEKLHVRCRTEAAAKYLRSLPKN</sequence>
<dbReference type="PROSITE" id="PS00622">
    <property type="entry name" value="HTH_LUXR_1"/>
    <property type="match status" value="1"/>
</dbReference>
<accession>B9XH34</accession>
<dbReference type="PANTHER" id="PTHR43214">
    <property type="entry name" value="TWO-COMPONENT RESPONSE REGULATOR"/>
    <property type="match status" value="1"/>
</dbReference>
<keyword evidence="2" id="KW-0238">DNA-binding</keyword>
<evidence type="ECO:0000256" key="3">
    <source>
        <dbReference type="PROSITE-ProRule" id="PRU00169"/>
    </source>
</evidence>
<dbReference type="GO" id="GO:0000160">
    <property type="term" value="P:phosphorelay signal transduction system"/>
    <property type="evidence" value="ECO:0007669"/>
    <property type="project" value="InterPro"/>
</dbReference>
<dbReference type="RefSeq" id="WP_007415130.1">
    <property type="nucleotide sequence ID" value="NZ_ABOX02000013.1"/>
</dbReference>